<dbReference type="GO" id="GO:0006355">
    <property type="term" value="P:regulation of DNA-templated transcription"/>
    <property type="evidence" value="ECO:0007669"/>
    <property type="project" value="InterPro"/>
</dbReference>
<gene>
    <name evidence="5" type="ORF">LCGC14_0283250</name>
</gene>
<protein>
    <recommendedName>
        <fullName evidence="4">HTH luxR-type domain-containing protein</fullName>
    </recommendedName>
</protein>
<dbReference type="CDD" id="cd06170">
    <property type="entry name" value="LuxR_C_like"/>
    <property type="match status" value="1"/>
</dbReference>
<dbReference type="PROSITE" id="PS00622">
    <property type="entry name" value="HTH_LUXR_1"/>
    <property type="match status" value="1"/>
</dbReference>
<dbReference type="InterPro" id="IPR000792">
    <property type="entry name" value="Tscrpt_reg_LuxR_C"/>
</dbReference>
<organism evidence="5">
    <name type="scientific">marine sediment metagenome</name>
    <dbReference type="NCBI Taxonomy" id="412755"/>
    <lineage>
        <taxon>unclassified sequences</taxon>
        <taxon>metagenomes</taxon>
        <taxon>ecological metagenomes</taxon>
    </lineage>
</organism>
<accession>A0A0F9WGF0</accession>
<dbReference type="InterPro" id="IPR036388">
    <property type="entry name" value="WH-like_DNA-bd_sf"/>
</dbReference>
<reference evidence="5" key="1">
    <citation type="journal article" date="2015" name="Nature">
        <title>Complex archaea that bridge the gap between prokaryotes and eukaryotes.</title>
        <authorList>
            <person name="Spang A."/>
            <person name="Saw J.H."/>
            <person name="Jorgensen S.L."/>
            <person name="Zaremba-Niedzwiedzka K."/>
            <person name="Martijn J."/>
            <person name="Lind A.E."/>
            <person name="van Eijk R."/>
            <person name="Schleper C."/>
            <person name="Guy L."/>
            <person name="Ettema T.J."/>
        </authorList>
    </citation>
    <scope>NUCLEOTIDE SEQUENCE</scope>
</reference>
<dbReference type="PRINTS" id="PR00038">
    <property type="entry name" value="HTHLUXR"/>
</dbReference>
<keyword evidence="3" id="KW-0804">Transcription</keyword>
<proteinExistence type="predicted"/>
<dbReference type="AlphaFoldDB" id="A0A0F9WGF0"/>
<keyword evidence="2" id="KW-0238">DNA-binding</keyword>
<evidence type="ECO:0000259" key="4">
    <source>
        <dbReference type="PROSITE" id="PS50043"/>
    </source>
</evidence>
<feature type="domain" description="HTH luxR-type" evidence="4">
    <location>
        <begin position="173"/>
        <end position="238"/>
    </location>
</feature>
<dbReference type="Gene3D" id="3.30.450.80">
    <property type="entry name" value="Transcription factor LuxR-like, autoinducer-binding domain"/>
    <property type="match status" value="1"/>
</dbReference>
<dbReference type="GO" id="GO:0003677">
    <property type="term" value="F:DNA binding"/>
    <property type="evidence" value="ECO:0007669"/>
    <property type="project" value="UniProtKB-KW"/>
</dbReference>
<dbReference type="InterPro" id="IPR005143">
    <property type="entry name" value="TF_LuxR_autoind-bd_dom"/>
</dbReference>
<dbReference type="PANTHER" id="PTHR44688">
    <property type="entry name" value="DNA-BINDING TRANSCRIPTIONAL ACTIVATOR DEVR_DOSR"/>
    <property type="match status" value="1"/>
</dbReference>
<keyword evidence="1" id="KW-0805">Transcription regulation</keyword>
<evidence type="ECO:0000313" key="5">
    <source>
        <dbReference type="EMBL" id="KKN84956.1"/>
    </source>
</evidence>
<dbReference type="PANTHER" id="PTHR44688:SF16">
    <property type="entry name" value="DNA-BINDING TRANSCRIPTIONAL ACTIVATOR DEVR_DOSR"/>
    <property type="match status" value="1"/>
</dbReference>
<evidence type="ECO:0000256" key="2">
    <source>
        <dbReference type="ARBA" id="ARBA00023125"/>
    </source>
</evidence>
<comment type="caution">
    <text evidence="5">The sequence shown here is derived from an EMBL/GenBank/DDBJ whole genome shotgun (WGS) entry which is preliminary data.</text>
</comment>
<dbReference type="PROSITE" id="PS50043">
    <property type="entry name" value="HTH_LUXR_2"/>
    <property type="match status" value="1"/>
</dbReference>
<evidence type="ECO:0000256" key="1">
    <source>
        <dbReference type="ARBA" id="ARBA00023015"/>
    </source>
</evidence>
<dbReference type="SUPFAM" id="SSF75516">
    <property type="entry name" value="Pheromone-binding domain of LuxR-like quorum-sensing transcription factors"/>
    <property type="match status" value="1"/>
</dbReference>
<sequence length="248" mass="27771">MPKKLGSDRFVDRLSEVRSVSALWLLVNRFAKAQDFRTVTYHSIDVQSLGDSNFGAVAIGIPHVFQRMYTAERLYLDDPFPAFAASRISPFFWQDLSQMTTLTDKQQAYLRIAREHGFADGLVCQVFGPQARNALVSIGFHEGKPRPSQAEVTALQMASQLAHLRFCALVEGPGASYRRLSPRELELLRWIARGKSNTSIAQIMGVSRHTVDTIMRRLFGKLDVTDRTRAAVRGLAFGLIDQSLDNLA</sequence>
<dbReference type="InterPro" id="IPR036693">
    <property type="entry name" value="TF_LuxR_autoind-bd_dom_sf"/>
</dbReference>
<dbReference type="SUPFAM" id="SSF46894">
    <property type="entry name" value="C-terminal effector domain of the bipartite response regulators"/>
    <property type="match status" value="1"/>
</dbReference>
<dbReference type="InterPro" id="IPR016032">
    <property type="entry name" value="Sig_transdc_resp-reg_C-effctor"/>
</dbReference>
<dbReference type="Gene3D" id="1.10.10.10">
    <property type="entry name" value="Winged helix-like DNA-binding domain superfamily/Winged helix DNA-binding domain"/>
    <property type="match status" value="1"/>
</dbReference>
<dbReference type="EMBL" id="LAZR01000164">
    <property type="protein sequence ID" value="KKN84956.1"/>
    <property type="molecule type" value="Genomic_DNA"/>
</dbReference>
<dbReference type="SMART" id="SM00421">
    <property type="entry name" value="HTH_LUXR"/>
    <property type="match status" value="1"/>
</dbReference>
<evidence type="ECO:0000256" key="3">
    <source>
        <dbReference type="ARBA" id="ARBA00023163"/>
    </source>
</evidence>
<name>A0A0F9WGF0_9ZZZZ</name>
<dbReference type="Pfam" id="PF00196">
    <property type="entry name" value="GerE"/>
    <property type="match status" value="1"/>
</dbReference>
<dbReference type="Pfam" id="PF03472">
    <property type="entry name" value="Autoind_bind"/>
    <property type="match status" value="1"/>
</dbReference>